<sequence>MKQKLNFRIPLCILLLVTGCSWNTSLQDIEYFSSHSPQELRQRLSKNDRIISRHFRNKKISRNLRKAIHSNIRIYSALASSPSFSPQKIRISNTGETSLFNPTQGYVYFYKDDLRYFNIHGVLIHESVGHPADENVYPLRRFMNTLQIFNPSPLRLLEFRAIASVPAVWRKLHDHLHIPYKPWNILHPVAGSLDCEDVYEWFYRDKRVSWEEANNLPQLKRLVRRFPTDSLPHLLARIYVLILSLDFNENELWNYAANNDIFTIEAKVDHIIKKQKNAELALHHGLQKKYQQYLEATQLNTIAITQHLAQKSPDTTRENLRVYRHYTTTRGITWYDHAPFGITANDNITWSFSPTDSFEDQGGDGPNYENVLGNEDCDAKQYVRIWKKCAALSEFLMRDL</sequence>
<gene>
    <name evidence="1" type="ORF">UABAM_02239</name>
</gene>
<dbReference type="AlphaFoldDB" id="A0A5S9F3X8"/>
<dbReference type="PROSITE" id="PS51257">
    <property type="entry name" value="PROKAR_LIPOPROTEIN"/>
    <property type="match status" value="1"/>
</dbReference>
<accession>A0A5S9F3X8</accession>
<keyword evidence="2" id="KW-1185">Reference proteome</keyword>
<name>A0A5S9F3X8_UABAM</name>
<dbReference type="EMBL" id="AP019860">
    <property type="protein sequence ID" value="BBM83884.1"/>
    <property type="molecule type" value="Genomic_DNA"/>
</dbReference>
<protein>
    <submittedName>
        <fullName evidence="1">Uncharacterized protein</fullName>
    </submittedName>
</protein>
<dbReference type="KEGG" id="uam:UABAM_02239"/>
<reference evidence="1 2" key="1">
    <citation type="submission" date="2019-08" db="EMBL/GenBank/DDBJ databases">
        <title>Complete genome sequence of Candidatus Uab amorphum.</title>
        <authorList>
            <person name="Shiratori T."/>
            <person name="Suzuki S."/>
            <person name="Kakizawa Y."/>
            <person name="Ishida K."/>
        </authorList>
    </citation>
    <scope>NUCLEOTIDE SEQUENCE [LARGE SCALE GENOMIC DNA]</scope>
    <source>
        <strain evidence="1 2">SRT547</strain>
    </source>
</reference>
<dbReference type="RefSeq" id="WP_151968067.1">
    <property type="nucleotide sequence ID" value="NZ_AP019860.1"/>
</dbReference>
<organism evidence="1 2">
    <name type="scientific">Uabimicrobium amorphum</name>
    <dbReference type="NCBI Taxonomy" id="2596890"/>
    <lineage>
        <taxon>Bacteria</taxon>
        <taxon>Pseudomonadati</taxon>
        <taxon>Planctomycetota</taxon>
        <taxon>Candidatus Uabimicrobiia</taxon>
        <taxon>Candidatus Uabimicrobiales</taxon>
        <taxon>Candidatus Uabimicrobiaceae</taxon>
        <taxon>Candidatus Uabimicrobium</taxon>
    </lineage>
</organism>
<dbReference type="Proteomes" id="UP000326354">
    <property type="component" value="Chromosome"/>
</dbReference>
<evidence type="ECO:0000313" key="1">
    <source>
        <dbReference type="EMBL" id="BBM83884.1"/>
    </source>
</evidence>
<proteinExistence type="predicted"/>
<evidence type="ECO:0000313" key="2">
    <source>
        <dbReference type="Proteomes" id="UP000326354"/>
    </source>
</evidence>